<dbReference type="PROSITE" id="PS50850">
    <property type="entry name" value="MFS"/>
    <property type="match status" value="1"/>
</dbReference>
<feature type="transmembrane region" description="Helical" evidence="10">
    <location>
        <begin position="314"/>
        <end position="335"/>
    </location>
</feature>
<comment type="subcellular location">
    <subcellularLocation>
        <location evidence="1">Cell membrane</location>
        <topology evidence="1">Multi-pass membrane protein</topology>
    </subcellularLocation>
</comment>
<keyword evidence="5" id="KW-0762">Sugar transport</keyword>
<feature type="transmembrane region" description="Helical" evidence="10">
    <location>
        <begin position="377"/>
        <end position="395"/>
    </location>
</feature>
<dbReference type="InterPro" id="IPR036259">
    <property type="entry name" value="MFS_trans_sf"/>
</dbReference>
<evidence type="ECO:0000256" key="2">
    <source>
        <dbReference type="ARBA" id="ARBA00006523"/>
    </source>
</evidence>
<organism evidence="12 13">
    <name type="scientific">Arthrobacter humicola</name>
    <dbReference type="NCBI Taxonomy" id="409291"/>
    <lineage>
        <taxon>Bacteria</taxon>
        <taxon>Bacillati</taxon>
        <taxon>Actinomycetota</taxon>
        <taxon>Actinomycetes</taxon>
        <taxon>Micrococcales</taxon>
        <taxon>Micrococcaceae</taxon>
        <taxon>Arthrobacter</taxon>
    </lineage>
</organism>
<evidence type="ECO:0000256" key="10">
    <source>
        <dbReference type="SAM" id="Phobius"/>
    </source>
</evidence>
<comment type="similarity">
    <text evidence="2">Belongs to the major facilitator superfamily. Set transporter family.</text>
</comment>
<dbReference type="RefSeq" id="WP_344366855.1">
    <property type="nucleotide sequence ID" value="NZ_BAAAQB010000037.1"/>
</dbReference>
<reference evidence="13" key="1">
    <citation type="journal article" date="2019" name="Int. J. Syst. Evol. Microbiol.">
        <title>The Global Catalogue of Microorganisms (GCM) 10K type strain sequencing project: providing services to taxonomists for standard genome sequencing and annotation.</title>
        <authorList>
            <consortium name="The Broad Institute Genomics Platform"/>
            <consortium name="The Broad Institute Genome Sequencing Center for Infectious Disease"/>
            <person name="Wu L."/>
            <person name="Ma J."/>
        </authorList>
    </citation>
    <scope>NUCLEOTIDE SEQUENCE [LARGE SCALE GENOMIC DNA]</scope>
    <source>
        <strain evidence="13">JCM 15921</strain>
    </source>
</reference>
<evidence type="ECO:0000256" key="6">
    <source>
        <dbReference type="ARBA" id="ARBA00022692"/>
    </source>
</evidence>
<evidence type="ECO:0000259" key="11">
    <source>
        <dbReference type="PROSITE" id="PS50850"/>
    </source>
</evidence>
<feature type="transmembrane region" description="Helical" evidence="10">
    <location>
        <begin position="148"/>
        <end position="169"/>
    </location>
</feature>
<dbReference type="Pfam" id="PF07690">
    <property type="entry name" value="MFS_1"/>
    <property type="match status" value="1"/>
</dbReference>
<dbReference type="PANTHER" id="PTHR23535:SF2">
    <property type="entry name" value="SUGAR EFFLUX TRANSPORTER A-RELATED"/>
    <property type="match status" value="1"/>
</dbReference>
<dbReference type="InterPro" id="IPR020846">
    <property type="entry name" value="MFS_dom"/>
</dbReference>
<gene>
    <name evidence="12" type="ORF">GCM10009825_27640</name>
</gene>
<feature type="transmembrane region" description="Helical" evidence="10">
    <location>
        <begin position="61"/>
        <end position="80"/>
    </location>
</feature>
<comment type="caution">
    <text evidence="12">The sequence shown here is derived from an EMBL/GenBank/DDBJ whole genome shotgun (WGS) entry which is preliminary data.</text>
</comment>
<feature type="domain" description="Major facilitator superfamily (MFS) profile" evidence="11">
    <location>
        <begin position="22"/>
        <end position="400"/>
    </location>
</feature>
<keyword evidence="8 10" id="KW-0472">Membrane</keyword>
<keyword evidence="3" id="KW-0813">Transport</keyword>
<dbReference type="PANTHER" id="PTHR23535">
    <property type="entry name" value="SUGAR EFFLUX TRANSPORTER A-RELATED"/>
    <property type="match status" value="1"/>
</dbReference>
<evidence type="ECO:0000256" key="5">
    <source>
        <dbReference type="ARBA" id="ARBA00022597"/>
    </source>
</evidence>
<feature type="transmembrane region" description="Helical" evidence="10">
    <location>
        <begin position="223"/>
        <end position="250"/>
    </location>
</feature>
<evidence type="ECO:0000256" key="4">
    <source>
        <dbReference type="ARBA" id="ARBA00022475"/>
    </source>
</evidence>
<evidence type="ECO:0000256" key="8">
    <source>
        <dbReference type="ARBA" id="ARBA00023136"/>
    </source>
</evidence>
<sequence length="413" mass="41922">MRMRQSGGPRLEETPRASPTPPRLLVSSAALLWGLQFAFLNPALALLLVALYDATPADVGWVLAVYNAGGFVAALLVPAYADRMNNYLRPLLVCAGLTLVLAGVLAGTTSLPVAVVGLIALGGPAGVGVSLLFAHLKHSGAPRADVMKTRAVVSVAWVAGPPLATLIMGTLGNRAILLALAAVAVLNIATTAAMIRRKPQTVSDPTGPSTPDDDGPPLSRAGLAAVVLAFIALQATNSAAVSVMGLFVTGRLGLDVLWAGIALGVSAALEIPALLVIGRLSARFSSRALITSGCLAGIAYYAAMAFVADPVGLIALQILNAWFFAIVAGVGLTLFQQIIPRPGLASGLYMNTRRVGAIVSGPIIALGSMTALGYQGVFAACAALAVVALAAIALTRTAKAAVPDPEAVHSVPA</sequence>
<name>A0ABP5L4X6_9MICC</name>
<feature type="transmembrane region" description="Helical" evidence="10">
    <location>
        <begin position="355"/>
        <end position="371"/>
    </location>
</feature>
<keyword evidence="13" id="KW-1185">Reference proteome</keyword>
<evidence type="ECO:0000256" key="3">
    <source>
        <dbReference type="ARBA" id="ARBA00022448"/>
    </source>
</evidence>
<accession>A0ABP5L4X6</accession>
<keyword evidence="7 10" id="KW-1133">Transmembrane helix</keyword>
<feature type="region of interest" description="Disordered" evidence="9">
    <location>
        <begin position="1"/>
        <end position="21"/>
    </location>
</feature>
<keyword evidence="4" id="KW-1003">Cell membrane</keyword>
<dbReference type="SUPFAM" id="SSF103473">
    <property type="entry name" value="MFS general substrate transporter"/>
    <property type="match status" value="1"/>
</dbReference>
<protein>
    <submittedName>
        <fullName evidence="12">MFS transporter</fullName>
    </submittedName>
</protein>
<dbReference type="EMBL" id="BAAAQB010000037">
    <property type="protein sequence ID" value="GAA2140149.1"/>
    <property type="molecule type" value="Genomic_DNA"/>
</dbReference>
<feature type="transmembrane region" description="Helical" evidence="10">
    <location>
        <begin position="87"/>
        <end position="107"/>
    </location>
</feature>
<proteinExistence type="inferred from homology"/>
<evidence type="ECO:0000313" key="12">
    <source>
        <dbReference type="EMBL" id="GAA2140149.1"/>
    </source>
</evidence>
<dbReference type="Proteomes" id="UP001500102">
    <property type="component" value="Unassembled WGS sequence"/>
</dbReference>
<feature type="transmembrane region" description="Helical" evidence="10">
    <location>
        <begin position="113"/>
        <end position="136"/>
    </location>
</feature>
<evidence type="ECO:0000256" key="9">
    <source>
        <dbReference type="SAM" id="MobiDB-lite"/>
    </source>
</evidence>
<keyword evidence="6 10" id="KW-0812">Transmembrane</keyword>
<feature type="transmembrane region" description="Helical" evidence="10">
    <location>
        <begin position="289"/>
        <end position="308"/>
    </location>
</feature>
<dbReference type="Gene3D" id="1.20.1250.20">
    <property type="entry name" value="MFS general substrate transporter like domains"/>
    <property type="match status" value="2"/>
</dbReference>
<evidence type="ECO:0000313" key="13">
    <source>
        <dbReference type="Proteomes" id="UP001500102"/>
    </source>
</evidence>
<dbReference type="InterPro" id="IPR011701">
    <property type="entry name" value="MFS"/>
</dbReference>
<evidence type="ECO:0000256" key="7">
    <source>
        <dbReference type="ARBA" id="ARBA00022989"/>
    </source>
</evidence>
<feature type="transmembrane region" description="Helical" evidence="10">
    <location>
        <begin position="175"/>
        <end position="195"/>
    </location>
</feature>
<feature type="transmembrane region" description="Helical" evidence="10">
    <location>
        <begin position="256"/>
        <end position="277"/>
    </location>
</feature>
<evidence type="ECO:0000256" key="1">
    <source>
        <dbReference type="ARBA" id="ARBA00004651"/>
    </source>
</evidence>